<organism evidence="1">
    <name type="scientific">Arundo donax</name>
    <name type="common">Giant reed</name>
    <name type="synonym">Donax arundinaceus</name>
    <dbReference type="NCBI Taxonomy" id="35708"/>
    <lineage>
        <taxon>Eukaryota</taxon>
        <taxon>Viridiplantae</taxon>
        <taxon>Streptophyta</taxon>
        <taxon>Embryophyta</taxon>
        <taxon>Tracheophyta</taxon>
        <taxon>Spermatophyta</taxon>
        <taxon>Magnoliopsida</taxon>
        <taxon>Liliopsida</taxon>
        <taxon>Poales</taxon>
        <taxon>Poaceae</taxon>
        <taxon>PACMAD clade</taxon>
        <taxon>Arundinoideae</taxon>
        <taxon>Arundineae</taxon>
        <taxon>Arundo</taxon>
    </lineage>
</organism>
<dbReference type="AlphaFoldDB" id="A0A0A9A507"/>
<sequence length="25" mass="2727">MLGLIHKIQTRAGASEEFFASYGVT</sequence>
<reference evidence="1" key="1">
    <citation type="submission" date="2014-09" db="EMBL/GenBank/DDBJ databases">
        <authorList>
            <person name="Magalhaes I.L.F."/>
            <person name="Oliveira U."/>
            <person name="Santos F.R."/>
            <person name="Vidigal T.H.D.A."/>
            <person name="Brescovit A.D."/>
            <person name="Santos A.J."/>
        </authorList>
    </citation>
    <scope>NUCLEOTIDE SEQUENCE</scope>
    <source>
        <tissue evidence="1">Shoot tissue taken approximately 20 cm above the soil surface</tissue>
    </source>
</reference>
<protein>
    <submittedName>
        <fullName evidence="1">Uncharacterized protein</fullName>
    </submittedName>
</protein>
<accession>A0A0A9A507</accession>
<proteinExistence type="predicted"/>
<reference evidence="1" key="2">
    <citation type="journal article" date="2015" name="Data Brief">
        <title>Shoot transcriptome of the giant reed, Arundo donax.</title>
        <authorList>
            <person name="Barrero R.A."/>
            <person name="Guerrero F.D."/>
            <person name="Moolhuijzen P."/>
            <person name="Goolsby J.A."/>
            <person name="Tidwell J."/>
            <person name="Bellgard S.E."/>
            <person name="Bellgard M.I."/>
        </authorList>
    </citation>
    <scope>NUCLEOTIDE SEQUENCE</scope>
    <source>
        <tissue evidence="1">Shoot tissue taken approximately 20 cm above the soil surface</tissue>
    </source>
</reference>
<name>A0A0A9A507_ARUDO</name>
<evidence type="ECO:0000313" key="1">
    <source>
        <dbReference type="EMBL" id="JAD46176.1"/>
    </source>
</evidence>
<dbReference type="EMBL" id="GBRH01251719">
    <property type="protein sequence ID" value="JAD46176.1"/>
    <property type="molecule type" value="Transcribed_RNA"/>
</dbReference>